<reference evidence="3 4" key="1">
    <citation type="submission" date="2020-08" db="EMBL/GenBank/DDBJ databases">
        <title>Emergence and comparative genomics analysis of Citrobacter in Fennec fox imported from North Africa to China.</title>
        <authorList>
            <person name="Zheng B."/>
        </authorList>
    </citation>
    <scope>NUCLEOTIDE SEQUENCE [LARGE SCALE GENOMIC DNA]</scope>
    <source>
        <strain evidence="3 4">FF141</strain>
    </source>
</reference>
<protein>
    <submittedName>
        <fullName evidence="3">TcpQ domain-containing protein</fullName>
    </submittedName>
</protein>
<name>A0A7X1BNM2_9ENTR</name>
<dbReference type="RefSeq" id="WP_085048649.1">
    <property type="nucleotide sequence ID" value="NZ_CP069764.1"/>
</dbReference>
<sequence length="143" mass="16083">MIIRKYCLLLLSVMLLPQAMASNNSSSEIHMTASPVSSGAVVQHTGRNPFTGDTYHADAPSAPPLVIQEDKLLSQEIRKWVEANGYKLFWNSAKDYLVYNNITLAGKSDDEILQELGELFFSENYGLVVKKYQKNRVIVIDEM</sequence>
<feature type="domain" description="Toxin co-regulated pilus biosynthesis protein Q C-terminal" evidence="2">
    <location>
        <begin position="67"/>
        <end position="141"/>
    </location>
</feature>
<dbReference type="EMBL" id="JACLAG010000002">
    <property type="protein sequence ID" value="MBC2620217.1"/>
    <property type="molecule type" value="Genomic_DNA"/>
</dbReference>
<proteinExistence type="predicted"/>
<feature type="signal peptide" evidence="1">
    <location>
        <begin position="1"/>
        <end position="21"/>
    </location>
</feature>
<accession>A0A7X1BNM2</accession>
<keyword evidence="1" id="KW-0732">Signal</keyword>
<feature type="chain" id="PRO_5031155639" evidence="1">
    <location>
        <begin position="22"/>
        <end position="143"/>
    </location>
</feature>
<dbReference type="InterPro" id="IPR018927">
    <property type="entry name" value="Pilus_synth_Q_C"/>
</dbReference>
<evidence type="ECO:0000313" key="4">
    <source>
        <dbReference type="Proteomes" id="UP000548504"/>
    </source>
</evidence>
<dbReference type="Pfam" id="PF10671">
    <property type="entry name" value="TcpQ"/>
    <property type="match status" value="1"/>
</dbReference>
<evidence type="ECO:0000259" key="2">
    <source>
        <dbReference type="Pfam" id="PF10671"/>
    </source>
</evidence>
<comment type="caution">
    <text evidence="3">The sequence shown here is derived from an EMBL/GenBank/DDBJ whole genome shotgun (WGS) entry which is preliminary data.</text>
</comment>
<gene>
    <name evidence="3" type="ORF">H7I73_11260</name>
</gene>
<dbReference type="AlphaFoldDB" id="A0A7X1BNM2"/>
<dbReference type="Proteomes" id="UP000548504">
    <property type="component" value="Unassembled WGS sequence"/>
</dbReference>
<evidence type="ECO:0000313" key="3">
    <source>
        <dbReference type="EMBL" id="MBC2620217.1"/>
    </source>
</evidence>
<evidence type="ECO:0000256" key="1">
    <source>
        <dbReference type="SAM" id="SignalP"/>
    </source>
</evidence>
<organism evidence="3 4">
    <name type="scientific">Citrobacter cronae</name>
    <dbReference type="NCBI Taxonomy" id="1748967"/>
    <lineage>
        <taxon>Bacteria</taxon>
        <taxon>Pseudomonadati</taxon>
        <taxon>Pseudomonadota</taxon>
        <taxon>Gammaproteobacteria</taxon>
        <taxon>Enterobacterales</taxon>
        <taxon>Enterobacteriaceae</taxon>
        <taxon>Citrobacter</taxon>
        <taxon>Citrobacter freundii complex</taxon>
    </lineage>
</organism>
<dbReference type="GeneID" id="69488451"/>